<dbReference type="KEGG" id="rbi:RB2501_14069"/>
<dbReference type="HOGENOM" id="CLU_1395389_0_0_10"/>
<evidence type="ECO:0000313" key="3">
    <source>
        <dbReference type="Proteomes" id="UP000009049"/>
    </source>
</evidence>
<keyword evidence="1" id="KW-1133">Transmembrane helix</keyword>
<keyword evidence="1" id="KW-0472">Membrane</keyword>
<sequence>MPTLFLILVVLAIWHFIYEAICAPAMRHGLRYKFFEVRDELRYRLATEDFTKNERKVLLMMDHALCATIRDMNLISANNYLSLRQREGTLPEIQRFVRENITESPNEFIRLVDGRVRELVVRALFINHGGWALYVLPIFVPAVMIAALIATAASSIKRAYVKAKWQFERVIRGAASVFYGWEQLPTSAYAYTTKN</sequence>
<dbReference type="OrthoDB" id="1496035at2"/>
<accession>A4CKR1</accession>
<dbReference type="RefSeq" id="WP_015754777.1">
    <property type="nucleotide sequence ID" value="NC_013222.1"/>
</dbReference>
<feature type="transmembrane region" description="Helical" evidence="1">
    <location>
        <begin position="131"/>
        <end position="156"/>
    </location>
</feature>
<keyword evidence="3" id="KW-1185">Reference proteome</keyword>
<organism evidence="2 3">
    <name type="scientific">Robiginitalea biformata (strain ATCC BAA-864 / DSM 15991 / KCTC 12146 / HTCC2501)</name>
    <dbReference type="NCBI Taxonomy" id="313596"/>
    <lineage>
        <taxon>Bacteria</taxon>
        <taxon>Pseudomonadati</taxon>
        <taxon>Bacteroidota</taxon>
        <taxon>Flavobacteriia</taxon>
        <taxon>Flavobacteriales</taxon>
        <taxon>Flavobacteriaceae</taxon>
        <taxon>Robiginitalea</taxon>
    </lineage>
</organism>
<evidence type="ECO:0000313" key="2">
    <source>
        <dbReference type="EMBL" id="EAR15460.1"/>
    </source>
</evidence>
<keyword evidence="1" id="KW-0812">Transmembrane</keyword>
<dbReference type="AlphaFoldDB" id="A4CKR1"/>
<dbReference type="EMBL" id="CP001712">
    <property type="protein sequence ID" value="EAR15460.1"/>
    <property type="molecule type" value="Genomic_DNA"/>
</dbReference>
<evidence type="ECO:0000256" key="1">
    <source>
        <dbReference type="SAM" id="Phobius"/>
    </source>
</evidence>
<dbReference type="STRING" id="313596.RB2501_14069"/>
<proteinExistence type="predicted"/>
<dbReference type="Proteomes" id="UP000009049">
    <property type="component" value="Chromosome"/>
</dbReference>
<reference evidence="2 3" key="1">
    <citation type="journal article" date="2009" name="J. Bacteriol.">
        <title>Complete genome sequence of Robiginitalea biformata HTCC2501.</title>
        <authorList>
            <person name="Oh H.M."/>
            <person name="Giovannoni S.J."/>
            <person name="Lee K."/>
            <person name="Ferriera S."/>
            <person name="Johnson J."/>
            <person name="Cho J.C."/>
        </authorList>
    </citation>
    <scope>NUCLEOTIDE SEQUENCE [LARGE SCALE GENOMIC DNA]</scope>
    <source>
        <strain evidence="3">ATCC BAA-864 / HTCC2501 / KCTC 12146</strain>
    </source>
</reference>
<name>A4CKR1_ROBBH</name>
<gene>
    <name evidence="2" type="ordered locus">RB2501_14069</name>
</gene>
<protein>
    <submittedName>
        <fullName evidence="2">Uncharacterized protein</fullName>
    </submittedName>
</protein>